<accession>A0A2S6NFS6</accession>
<gene>
    <name evidence="8" type="ORF">CCS01_14220</name>
</gene>
<feature type="chain" id="PRO_5015645626" evidence="7">
    <location>
        <begin position="25"/>
        <end position="53"/>
    </location>
</feature>
<keyword evidence="4" id="KW-0472">Membrane</keyword>
<evidence type="ECO:0000256" key="2">
    <source>
        <dbReference type="ARBA" id="ARBA00022475"/>
    </source>
</evidence>
<feature type="signal peptide" evidence="7">
    <location>
        <begin position="1"/>
        <end position="24"/>
    </location>
</feature>
<dbReference type="RefSeq" id="WP_104519505.1">
    <property type="nucleotide sequence ID" value="NZ_NHRY01000144.1"/>
</dbReference>
<keyword evidence="9" id="KW-1185">Reference proteome</keyword>
<evidence type="ECO:0000313" key="9">
    <source>
        <dbReference type="Proteomes" id="UP000239724"/>
    </source>
</evidence>
<dbReference type="InterPro" id="IPR012556">
    <property type="entry name" value="Entericidin"/>
</dbReference>
<comment type="similarity">
    <text evidence="1">Belongs to the EcnA/EcnB lipoprotein family.</text>
</comment>
<dbReference type="Proteomes" id="UP000239724">
    <property type="component" value="Unassembled WGS sequence"/>
</dbReference>
<proteinExistence type="inferred from homology"/>
<dbReference type="GO" id="GO:0016020">
    <property type="term" value="C:membrane"/>
    <property type="evidence" value="ECO:0007669"/>
    <property type="project" value="InterPro"/>
</dbReference>
<organism evidence="8 9">
    <name type="scientific">Rhodopila globiformis</name>
    <name type="common">Rhodopseudomonas globiformis</name>
    <dbReference type="NCBI Taxonomy" id="1071"/>
    <lineage>
        <taxon>Bacteria</taxon>
        <taxon>Pseudomonadati</taxon>
        <taxon>Pseudomonadota</taxon>
        <taxon>Alphaproteobacteria</taxon>
        <taxon>Acetobacterales</taxon>
        <taxon>Acetobacteraceae</taxon>
        <taxon>Rhodopila</taxon>
    </lineage>
</organism>
<dbReference type="EMBL" id="NHRY01000144">
    <property type="protein sequence ID" value="PPQ33482.1"/>
    <property type="molecule type" value="Genomic_DNA"/>
</dbReference>
<dbReference type="PROSITE" id="PS51257">
    <property type="entry name" value="PROKAR_LIPOPROTEIN"/>
    <property type="match status" value="1"/>
</dbReference>
<name>A0A2S6NFS6_RHOGL</name>
<evidence type="ECO:0000256" key="4">
    <source>
        <dbReference type="ARBA" id="ARBA00023136"/>
    </source>
</evidence>
<protein>
    <submittedName>
        <fullName evidence="8">Entericidin</fullName>
    </submittedName>
</protein>
<keyword evidence="2" id="KW-1003">Cell membrane</keyword>
<dbReference type="Pfam" id="PF08085">
    <property type="entry name" value="Entericidin"/>
    <property type="match status" value="1"/>
</dbReference>
<evidence type="ECO:0000256" key="7">
    <source>
        <dbReference type="SAM" id="SignalP"/>
    </source>
</evidence>
<reference evidence="8 9" key="1">
    <citation type="journal article" date="2018" name="Arch. Microbiol.">
        <title>New insights into the metabolic potential of the phototrophic purple bacterium Rhodopila globiformis DSM 161(T) from its draft genome sequence and evidence for a vanadium-dependent nitrogenase.</title>
        <authorList>
            <person name="Imhoff J.F."/>
            <person name="Rahn T."/>
            <person name="Kunzel S."/>
            <person name="Neulinger S.C."/>
        </authorList>
    </citation>
    <scope>NUCLEOTIDE SEQUENCE [LARGE SCALE GENOMIC DNA]</scope>
    <source>
        <strain evidence="8 9">DSM 161</strain>
    </source>
</reference>
<sequence length="53" mass="5325">MRRIILIALLNLVLLSGATGLLSACNTTAGVGKDVSATGHAVTNTADKVKSGM</sequence>
<comment type="caution">
    <text evidence="8">The sequence shown here is derived from an EMBL/GenBank/DDBJ whole genome shotgun (WGS) entry which is preliminary data.</text>
</comment>
<dbReference type="AlphaFoldDB" id="A0A2S6NFS6"/>
<evidence type="ECO:0000256" key="1">
    <source>
        <dbReference type="ARBA" id="ARBA00010296"/>
    </source>
</evidence>
<evidence type="ECO:0000313" key="8">
    <source>
        <dbReference type="EMBL" id="PPQ33482.1"/>
    </source>
</evidence>
<keyword evidence="3 7" id="KW-0732">Signal</keyword>
<evidence type="ECO:0000256" key="5">
    <source>
        <dbReference type="ARBA" id="ARBA00023139"/>
    </source>
</evidence>
<dbReference type="GO" id="GO:0009636">
    <property type="term" value="P:response to toxic substance"/>
    <property type="evidence" value="ECO:0007669"/>
    <property type="project" value="InterPro"/>
</dbReference>
<keyword evidence="5" id="KW-0564">Palmitate</keyword>
<evidence type="ECO:0000256" key="3">
    <source>
        <dbReference type="ARBA" id="ARBA00022729"/>
    </source>
</evidence>
<evidence type="ECO:0000256" key="6">
    <source>
        <dbReference type="ARBA" id="ARBA00023288"/>
    </source>
</evidence>
<keyword evidence="6" id="KW-0449">Lipoprotein</keyword>